<evidence type="ECO:0000313" key="2">
    <source>
        <dbReference type="Proteomes" id="UP001177140"/>
    </source>
</evidence>
<sequence>MNRILRSSVCRSSLSRRNSFTRWSSKPISSSSSLVSNNPTSSNLITVPISKFYHTVFSTPGHHFRKEAAAPPAECNFDHGDLEKEISEIHEAVIYARHSIESGTGSPLVAVKIPKDKCNALMEKLGLDEYARGYYNPPPYPSHLFKFHYKIESLKLRVYEIVDFGEYVAAIAAGRYCGAPCWDEFNSSRDYVENEIWEVRAACMTACSSIEEGYLPPLDAVKTPVDKFNALMEKVQMGHDTEKYGDYPPHLKKFRSEILRAEESVYRIKTFGKYVADGNPPDYLKFKDWLVGRYDHSDTLPTAQDK</sequence>
<dbReference type="EMBL" id="JAJJMA010270926">
    <property type="protein sequence ID" value="MCL7045536.1"/>
    <property type="molecule type" value="Genomic_DNA"/>
</dbReference>
<gene>
    <name evidence="1" type="ORF">MKW94_020225</name>
</gene>
<dbReference type="AlphaFoldDB" id="A0AA41VQB8"/>
<dbReference type="Proteomes" id="UP001177140">
    <property type="component" value="Unassembled WGS sequence"/>
</dbReference>
<keyword evidence="2" id="KW-1185">Reference proteome</keyword>
<name>A0AA41VQB8_PAPNU</name>
<comment type="caution">
    <text evidence="1">The sequence shown here is derived from an EMBL/GenBank/DDBJ whole genome shotgun (WGS) entry which is preliminary data.</text>
</comment>
<reference evidence="1" key="1">
    <citation type="submission" date="2022-03" db="EMBL/GenBank/DDBJ databases">
        <title>A functionally conserved STORR gene fusion in Papaver species that diverged 16.8 million years ago.</title>
        <authorList>
            <person name="Catania T."/>
        </authorList>
    </citation>
    <scope>NUCLEOTIDE SEQUENCE</scope>
    <source>
        <strain evidence="1">S-191538</strain>
    </source>
</reference>
<evidence type="ECO:0000313" key="1">
    <source>
        <dbReference type="EMBL" id="MCL7045536.1"/>
    </source>
</evidence>
<proteinExistence type="predicted"/>
<protein>
    <submittedName>
        <fullName evidence="1">Uncharacterized protein</fullName>
    </submittedName>
</protein>
<organism evidence="1 2">
    <name type="scientific">Papaver nudicaule</name>
    <name type="common">Iceland poppy</name>
    <dbReference type="NCBI Taxonomy" id="74823"/>
    <lineage>
        <taxon>Eukaryota</taxon>
        <taxon>Viridiplantae</taxon>
        <taxon>Streptophyta</taxon>
        <taxon>Embryophyta</taxon>
        <taxon>Tracheophyta</taxon>
        <taxon>Spermatophyta</taxon>
        <taxon>Magnoliopsida</taxon>
        <taxon>Ranunculales</taxon>
        <taxon>Papaveraceae</taxon>
        <taxon>Papaveroideae</taxon>
        <taxon>Papaver</taxon>
    </lineage>
</organism>
<accession>A0AA41VQB8</accession>